<dbReference type="RefSeq" id="WP_135480625.1">
    <property type="nucleotide sequence ID" value="NZ_SRMF01000001.1"/>
</dbReference>
<feature type="domain" description="Fatty acid desaturase" evidence="2">
    <location>
        <begin position="80"/>
        <end position="318"/>
    </location>
</feature>
<evidence type="ECO:0000259" key="2">
    <source>
        <dbReference type="Pfam" id="PF00487"/>
    </source>
</evidence>
<accession>A0A4Z0WAK6</accession>
<evidence type="ECO:0000313" key="4">
    <source>
        <dbReference type="Proteomes" id="UP000297475"/>
    </source>
</evidence>
<feature type="transmembrane region" description="Helical" evidence="1">
    <location>
        <begin position="82"/>
        <end position="101"/>
    </location>
</feature>
<keyword evidence="1" id="KW-0472">Membrane</keyword>
<protein>
    <submittedName>
        <fullName evidence="3">Fatty acid desaturase</fullName>
    </submittedName>
</protein>
<keyword evidence="4" id="KW-1185">Reference proteome</keyword>
<dbReference type="PANTHER" id="PTHR19353">
    <property type="entry name" value="FATTY ACID DESATURASE 2"/>
    <property type="match status" value="1"/>
</dbReference>
<dbReference type="GO" id="GO:0016020">
    <property type="term" value="C:membrane"/>
    <property type="evidence" value="ECO:0007669"/>
    <property type="project" value="TreeGrafter"/>
</dbReference>
<dbReference type="InterPro" id="IPR012171">
    <property type="entry name" value="Fatty_acid_desaturase"/>
</dbReference>
<dbReference type="EMBL" id="SRMF01000001">
    <property type="protein sequence ID" value="TGG95172.1"/>
    <property type="molecule type" value="Genomic_DNA"/>
</dbReference>
<feature type="transmembrane region" description="Helical" evidence="1">
    <location>
        <begin position="212"/>
        <end position="238"/>
    </location>
</feature>
<gene>
    <name evidence="3" type="ORF">E4656_01760</name>
</gene>
<proteinExistence type="predicted"/>
<sequence length="353" mass="41129">MSTTLKQQARQEYDYSLTGPQSEEAVRRGLASANWHRCDIDRKTMKQLMQRRNGPALRHLGLWLVLLIGTGVLAIYSWGTWWALPAFMLYGVLYCASDHIIHEMWHGTPFRTRWLNTTFMHLTGFMCHHEAIYWRWSHARHHTDTLIQGRDREITATRPPSLAALALELFYLHSGPKEMMRILRHAAGSVSAETREIVPAQELPRMYRASRIYVALWLLVLGASLYWSTLLPLLLVMLPRFYGGPLAHVFNLTQHAGLPENVLDHRLNCRTVRFNPVFGFLYMNMQYHLEHHMFPMVPFHQLPQLHEQIKGQCPPPYPSLLAAYREIIPVLLRQRQDPTWFVSRQIPDGEQIP</sequence>
<dbReference type="Proteomes" id="UP000297475">
    <property type="component" value="Unassembled WGS sequence"/>
</dbReference>
<organism evidence="3 4">
    <name type="scientific">Natronospirillum operosum</name>
    <dbReference type="NCBI Taxonomy" id="2759953"/>
    <lineage>
        <taxon>Bacteria</taxon>
        <taxon>Pseudomonadati</taxon>
        <taxon>Pseudomonadota</taxon>
        <taxon>Gammaproteobacteria</taxon>
        <taxon>Oceanospirillales</taxon>
        <taxon>Natronospirillaceae</taxon>
        <taxon>Natronospirillum</taxon>
    </lineage>
</organism>
<feature type="transmembrane region" description="Helical" evidence="1">
    <location>
        <begin position="56"/>
        <end position="76"/>
    </location>
</feature>
<comment type="caution">
    <text evidence="3">The sequence shown here is derived from an EMBL/GenBank/DDBJ whole genome shotgun (WGS) entry which is preliminary data.</text>
</comment>
<dbReference type="GO" id="GO:0016717">
    <property type="term" value="F:oxidoreductase activity, acting on paired donors, with oxidation of a pair of donors resulting in the reduction of molecular oxygen to two molecules of water"/>
    <property type="evidence" value="ECO:0007669"/>
    <property type="project" value="TreeGrafter"/>
</dbReference>
<reference evidence="3 4" key="1">
    <citation type="submission" date="2019-04" db="EMBL/GenBank/DDBJ databases">
        <title>Natronospirillum operosus gen. nov., sp. nov., a haloalkaliphilic satellite isolated from decaying biomass of laboratory culture of cyanobacterium Geitlerinema sp. and proposal of Natronospirillaceae fam. nov. and Saccharospirillaceae fam. nov.</title>
        <authorList>
            <person name="Kevbrin V."/>
            <person name="Boltyanskaya Y."/>
            <person name="Koziaeva V."/>
            <person name="Grouzdev D.S."/>
            <person name="Park M."/>
            <person name="Cho J."/>
        </authorList>
    </citation>
    <scope>NUCLEOTIDE SEQUENCE [LARGE SCALE GENOMIC DNA]</scope>
    <source>
        <strain evidence="3 4">G-116</strain>
    </source>
</reference>
<dbReference type="OrthoDB" id="9800167at2"/>
<dbReference type="Pfam" id="PF00487">
    <property type="entry name" value="FA_desaturase"/>
    <property type="match status" value="1"/>
</dbReference>
<dbReference type="PANTHER" id="PTHR19353:SF19">
    <property type="entry name" value="DELTA(5) FATTY ACID DESATURASE C-RELATED"/>
    <property type="match status" value="1"/>
</dbReference>
<name>A0A4Z0WAK6_9GAMM</name>
<dbReference type="InterPro" id="IPR005804">
    <property type="entry name" value="FA_desaturase_dom"/>
</dbReference>
<dbReference type="GO" id="GO:0008610">
    <property type="term" value="P:lipid biosynthetic process"/>
    <property type="evidence" value="ECO:0007669"/>
    <property type="project" value="UniProtKB-ARBA"/>
</dbReference>
<keyword evidence="1" id="KW-0812">Transmembrane</keyword>
<keyword evidence="1" id="KW-1133">Transmembrane helix</keyword>
<evidence type="ECO:0000256" key="1">
    <source>
        <dbReference type="SAM" id="Phobius"/>
    </source>
</evidence>
<evidence type="ECO:0000313" key="3">
    <source>
        <dbReference type="EMBL" id="TGG95172.1"/>
    </source>
</evidence>
<dbReference type="AlphaFoldDB" id="A0A4Z0WAK6"/>